<dbReference type="InterPro" id="IPR043502">
    <property type="entry name" value="DNA/RNA_pol_sf"/>
</dbReference>
<dbReference type="InterPro" id="IPR016197">
    <property type="entry name" value="Chromo-like_dom_sf"/>
</dbReference>
<dbReference type="SUPFAM" id="SSF54160">
    <property type="entry name" value="Chromo domain-like"/>
    <property type="match status" value="1"/>
</dbReference>
<sequence>MELVLAIQHWRHYLLGRKFVVYSDQKSLKHLLHQRITTSNQQEWMTKLPGFNFEGGQLQQEVLQDPVLQRIIEAPKSDPNAKLGFSLKGGRSTLLPHPMAYYNPCLFQFWCGVKSLWISSPTCQKAMGLKAQEQMKLHGDKKRKEAKFEVGDWVFLKLKPHRQQSLKKTVGKYSTSTASLKAEKGDVIPAKILSWRDKFAAGKHAREWLVQWEGTDTGDATWEEEVLLKSQFPDLNLEDKAVFVGGGVMIGSGLGLLKERVMC</sequence>
<comment type="caution">
    <text evidence="8">The sequence shown here is derived from an EMBL/GenBank/DDBJ whole genome shotgun (WGS) entry which is preliminary data.</text>
</comment>
<dbReference type="GO" id="GO:0004519">
    <property type="term" value="F:endonuclease activity"/>
    <property type="evidence" value="ECO:0007669"/>
    <property type="project" value="UniProtKB-KW"/>
</dbReference>
<dbReference type="PROSITE" id="PS50013">
    <property type="entry name" value="CHROMO_2"/>
    <property type="match status" value="1"/>
</dbReference>
<organism evidence="8 9">
    <name type="scientific">Trifolium pratense</name>
    <name type="common">Red clover</name>
    <dbReference type="NCBI Taxonomy" id="57577"/>
    <lineage>
        <taxon>Eukaryota</taxon>
        <taxon>Viridiplantae</taxon>
        <taxon>Streptophyta</taxon>
        <taxon>Embryophyta</taxon>
        <taxon>Tracheophyta</taxon>
        <taxon>Spermatophyta</taxon>
        <taxon>Magnoliopsida</taxon>
        <taxon>eudicotyledons</taxon>
        <taxon>Gunneridae</taxon>
        <taxon>Pentapetalae</taxon>
        <taxon>rosids</taxon>
        <taxon>fabids</taxon>
        <taxon>Fabales</taxon>
        <taxon>Fabaceae</taxon>
        <taxon>Papilionoideae</taxon>
        <taxon>50 kb inversion clade</taxon>
        <taxon>NPAAA clade</taxon>
        <taxon>Hologalegina</taxon>
        <taxon>IRL clade</taxon>
        <taxon>Trifolieae</taxon>
        <taxon>Trifolium</taxon>
    </lineage>
</organism>
<dbReference type="InterPro" id="IPR050951">
    <property type="entry name" value="Retrovirus_Pol_polyprotein"/>
</dbReference>
<evidence type="ECO:0000256" key="2">
    <source>
        <dbReference type="ARBA" id="ARBA00022695"/>
    </source>
</evidence>
<accession>A0A2K3P392</accession>
<dbReference type="InterPro" id="IPR041373">
    <property type="entry name" value="RT_RNaseH"/>
</dbReference>
<dbReference type="AlphaFoldDB" id="A0A2K3P392"/>
<keyword evidence="2" id="KW-0548">Nucleotidyltransferase</keyword>
<dbReference type="Gene3D" id="2.40.50.40">
    <property type="match status" value="1"/>
</dbReference>
<evidence type="ECO:0000313" key="8">
    <source>
        <dbReference type="EMBL" id="PNY09747.1"/>
    </source>
</evidence>
<evidence type="ECO:0000256" key="5">
    <source>
        <dbReference type="ARBA" id="ARBA00022801"/>
    </source>
</evidence>
<feature type="domain" description="Chromo" evidence="7">
    <location>
        <begin position="187"/>
        <end position="235"/>
    </location>
</feature>
<dbReference type="GO" id="GO:0003964">
    <property type="term" value="F:RNA-directed DNA polymerase activity"/>
    <property type="evidence" value="ECO:0007669"/>
    <property type="project" value="UniProtKB-KW"/>
</dbReference>
<proteinExistence type="predicted"/>
<evidence type="ECO:0000256" key="1">
    <source>
        <dbReference type="ARBA" id="ARBA00022679"/>
    </source>
</evidence>
<keyword evidence="4" id="KW-0255">Endonuclease</keyword>
<evidence type="ECO:0000256" key="3">
    <source>
        <dbReference type="ARBA" id="ARBA00022722"/>
    </source>
</evidence>
<reference evidence="8 9" key="1">
    <citation type="journal article" date="2014" name="Am. J. Bot.">
        <title>Genome assembly and annotation for red clover (Trifolium pratense; Fabaceae).</title>
        <authorList>
            <person name="Istvanek J."/>
            <person name="Jaros M."/>
            <person name="Krenek A."/>
            <person name="Repkova J."/>
        </authorList>
    </citation>
    <scope>NUCLEOTIDE SEQUENCE [LARGE SCALE GENOMIC DNA]</scope>
    <source>
        <strain evidence="9">cv. Tatra</strain>
        <tissue evidence="8">Young leaves</tissue>
    </source>
</reference>
<evidence type="ECO:0000313" key="9">
    <source>
        <dbReference type="Proteomes" id="UP000236291"/>
    </source>
</evidence>
<keyword evidence="5" id="KW-0378">Hydrolase</keyword>
<dbReference type="Pfam" id="PF17917">
    <property type="entry name" value="RT_RNaseH"/>
    <property type="match status" value="1"/>
</dbReference>
<dbReference type="GO" id="GO:0016787">
    <property type="term" value="F:hydrolase activity"/>
    <property type="evidence" value="ECO:0007669"/>
    <property type="project" value="UniProtKB-KW"/>
</dbReference>
<dbReference type="PANTHER" id="PTHR37984:SF5">
    <property type="entry name" value="PROTEIN NYNRIN-LIKE"/>
    <property type="match status" value="1"/>
</dbReference>
<name>A0A2K3P392_TRIPR</name>
<dbReference type="SUPFAM" id="SSF56672">
    <property type="entry name" value="DNA/RNA polymerases"/>
    <property type="match status" value="1"/>
</dbReference>
<keyword evidence="3" id="KW-0540">Nuclease</keyword>
<gene>
    <name evidence="8" type="ORF">L195_g006304</name>
</gene>
<dbReference type="PANTHER" id="PTHR37984">
    <property type="entry name" value="PROTEIN CBG26694"/>
    <property type="match status" value="1"/>
</dbReference>
<evidence type="ECO:0000256" key="4">
    <source>
        <dbReference type="ARBA" id="ARBA00022759"/>
    </source>
</evidence>
<keyword evidence="6" id="KW-0695">RNA-directed DNA polymerase</keyword>
<dbReference type="Proteomes" id="UP000236291">
    <property type="component" value="Unassembled WGS sequence"/>
</dbReference>
<dbReference type="EMBL" id="ASHM01003349">
    <property type="protein sequence ID" value="PNY09747.1"/>
    <property type="molecule type" value="Genomic_DNA"/>
</dbReference>
<dbReference type="InterPro" id="IPR000953">
    <property type="entry name" value="Chromo/chromo_shadow_dom"/>
</dbReference>
<evidence type="ECO:0000256" key="6">
    <source>
        <dbReference type="ARBA" id="ARBA00022918"/>
    </source>
</evidence>
<protein>
    <submittedName>
        <fullName evidence="8">Retrotransposon-related protein</fullName>
    </submittedName>
</protein>
<keyword evidence="1" id="KW-0808">Transferase</keyword>
<evidence type="ECO:0000259" key="7">
    <source>
        <dbReference type="PROSITE" id="PS50013"/>
    </source>
</evidence>
<reference evidence="8 9" key="2">
    <citation type="journal article" date="2017" name="Front. Plant Sci.">
        <title>Gene Classification and Mining of Molecular Markers Useful in Red Clover (Trifolium pratense) Breeding.</title>
        <authorList>
            <person name="Istvanek J."/>
            <person name="Dluhosova J."/>
            <person name="Dluhos P."/>
            <person name="Patkova L."/>
            <person name="Nedelnik J."/>
            <person name="Repkova J."/>
        </authorList>
    </citation>
    <scope>NUCLEOTIDE SEQUENCE [LARGE SCALE GENOMIC DNA]</scope>
    <source>
        <strain evidence="9">cv. Tatra</strain>
        <tissue evidence="8">Young leaves</tissue>
    </source>
</reference>